<dbReference type="CDD" id="cd01670">
    <property type="entry name" value="Death"/>
    <property type="match status" value="1"/>
</dbReference>
<dbReference type="PROSITE" id="PS50017">
    <property type="entry name" value="DEATH_DOMAIN"/>
    <property type="match status" value="1"/>
</dbReference>
<sequence>MDIKKIKEKIESGDIEGAKSMIESRSDRINLRDSNGKTYLMAASAEGNIVLINLLIDAGADLDKRDTRGRTAFYHAVFGHQLQAVTILLSRGSDVERKDTNGFTLLHLAAGRGHEWKDVVAALLQTKGETAIEVNQRDNSFGATPLHFACFQGHTDTVRLLLNHDGIDANAMDKDGDTPLHLAVRKRHHDVVTLMLSQDAVKLDKKNHKEMTPLLETVSQGHLGMMHKLIDRGASINVVDGEGNSCLHLAVKNDMFDSEGITMDILDEYCNELDLRKEERLSGTVVARYLAGQGADFYYKNDKNNTPLDLIKNSNLREKLQTFLPPVCLRCRNRTATIKYHPCEHLLISKQCSIVPLQRCLKCRKLVTSKSEVETAKVETKEVRTVTKRVESPKFKEKGVQTVAEPFVSPKFEEKEVQTETEPGDSQKLEEKDLLKVALRLGGEWWKVGIFLDIKTSELEIIKRDNSNDIVEQSYQMMYKWFTSCDPKRRTAETIKAALEEAECYNALECLSLDKN</sequence>
<feature type="repeat" description="ANK" evidence="3">
    <location>
        <begin position="68"/>
        <end position="100"/>
    </location>
</feature>
<dbReference type="Proteomes" id="UP000515154">
    <property type="component" value="Unplaced"/>
</dbReference>
<dbReference type="PANTHER" id="PTHR24198:SF165">
    <property type="entry name" value="ANKYRIN REPEAT-CONTAINING PROTEIN-RELATED"/>
    <property type="match status" value="1"/>
</dbReference>
<evidence type="ECO:0000313" key="5">
    <source>
        <dbReference type="Proteomes" id="UP000515154"/>
    </source>
</evidence>
<evidence type="ECO:0000313" key="6">
    <source>
        <dbReference type="RefSeq" id="XP_029656297.1"/>
    </source>
</evidence>
<dbReference type="PRINTS" id="PR01415">
    <property type="entry name" value="ANKYRIN"/>
</dbReference>
<dbReference type="Pfam" id="PF13637">
    <property type="entry name" value="Ank_4"/>
    <property type="match status" value="1"/>
</dbReference>
<feature type="repeat" description="ANK" evidence="3">
    <location>
        <begin position="209"/>
        <end position="241"/>
    </location>
</feature>
<protein>
    <submittedName>
        <fullName evidence="6 7">E3 ubiquitin-protein ligase MIB2-like isoform X1</fullName>
    </submittedName>
</protein>
<dbReference type="RefSeq" id="XP_029656297.1">
    <property type="nucleotide sequence ID" value="XM_029800437.2"/>
</dbReference>
<dbReference type="GO" id="GO:0007165">
    <property type="term" value="P:signal transduction"/>
    <property type="evidence" value="ECO:0007669"/>
    <property type="project" value="InterPro"/>
</dbReference>
<evidence type="ECO:0000256" key="3">
    <source>
        <dbReference type="PROSITE-ProRule" id="PRU00023"/>
    </source>
</evidence>
<dbReference type="PROSITE" id="PS50297">
    <property type="entry name" value="ANK_REP_REGION"/>
    <property type="match status" value="5"/>
</dbReference>
<dbReference type="Gene3D" id="1.10.533.10">
    <property type="entry name" value="Death Domain, Fas"/>
    <property type="match status" value="1"/>
</dbReference>
<evidence type="ECO:0000313" key="7">
    <source>
        <dbReference type="RefSeq" id="XP_036355464.1"/>
    </source>
</evidence>
<organism evidence="5 6">
    <name type="scientific">Octopus sinensis</name>
    <name type="common">East Asian common octopus</name>
    <dbReference type="NCBI Taxonomy" id="2607531"/>
    <lineage>
        <taxon>Eukaryota</taxon>
        <taxon>Metazoa</taxon>
        <taxon>Spiralia</taxon>
        <taxon>Lophotrochozoa</taxon>
        <taxon>Mollusca</taxon>
        <taxon>Cephalopoda</taxon>
        <taxon>Coleoidea</taxon>
        <taxon>Octopodiformes</taxon>
        <taxon>Octopoda</taxon>
        <taxon>Incirrata</taxon>
        <taxon>Octopodidae</taxon>
        <taxon>Octopus</taxon>
    </lineage>
</organism>
<reference evidence="6 7" key="1">
    <citation type="submission" date="2025-08" db="UniProtKB">
        <authorList>
            <consortium name="RefSeq"/>
        </authorList>
    </citation>
    <scope>IDENTIFICATION</scope>
</reference>
<feature type="repeat" description="ANK" evidence="3">
    <location>
        <begin position="35"/>
        <end position="67"/>
    </location>
</feature>
<dbReference type="KEGG" id="osn:115230222"/>
<proteinExistence type="predicted"/>
<dbReference type="InterPro" id="IPR036770">
    <property type="entry name" value="Ankyrin_rpt-contain_sf"/>
</dbReference>
<evidence type="ECO:0000256" key="1">
    <source>
        <dbReference type="ARBA" id="ARBA00022737"/>
    </source>
</evidence>
<evidence type="ECO:0000259" key="4">
    <source>
        <dbReference type="PROSITE" id="PS50017"/>
    </source>
</evidence>
<name>A0A6P7U439_9MOLL</name>
<dbReference type="SMART" id="SM00248">
    <property type="entry name" value="ANK"/>
    <property type="match status" value="7"/>
</dbReference>
<keyword evidence="2 3" id="KW-0040">ANK repeat</keyword>
<dbReference type="AlphaFoldDB" id="A0A6P7U439"/>
<keyword evidence="5" id="KW-1185">Reference proteome</keyword>
<gene>
    <name evidence="6 7" type="primary">LOC115230222</name>
</gene>
<dbReference type="RefSeq" id="XP_036355464.1">
    <property type="nucleotide sequence ID" value="XM_036499571.1"/>
</dbReference>
<dbReference type="SUPFAM" id="SSF47986">
    <property type="entry name" value="DEATH domain"/>
    <property type="match status" value="1"/>
</dbReference>
<keyword evidence="1" id="KW-0677">Repeat</keyword>
<dbReference type="Gene3D" id="1.25.40.20">
    <property type="entry name" value="Ankyrin repeat-containing domain"/>
    <property type="match status" value="2"/>
</dbReference>
<dbReference type="PROSITE" id="PS50088">
    <property type="entry name" value="ANK_REPEAT"/>
    <property type="match status" value="5"/>
</dbReference>
<dbReference type="InterPro" id="IPR002110">
    <property type="entry name" value="Ankyrin_rpt"/>
</dbReference>
<dbReference type="InterPro" id="IPR000488">
    <property type="entry name" value="Death_dom"/>
</dbReference>
<dbReference type="InterPro" id="IPR011029">
    <property type="entry name" value="DEATH-like_dom_sf"/>
</dbReference>
<evidence type="ECO:0000256" key="2">
    <source>
        <dbReference type="ARBA" id="ARBA00023043"/>
    </source>
</evidence>
<dbReference type="PANTHER" id="PTHR24198">
    <property type="entry name" value="ANKYRIN REPEAT AND PROTEIN KINASE DOMAIN-CONTAINING PROTEIN"/>
    <property type="match status" value="1"/>
</dbReference>
<accession>A0A6P7U439</accession>
<feature type="domain" description="Death" evidence="4">
    <location>
        <begin position="430"/>
        <end position="511"/>
    </location>
</feature>
<dbReference type="Pfam" id="PF12796">
    <property type="entry name" value="Ank_2"/>
    <property type="match status" value="2"/>
</dbReference>
<feature type="repeat" description="ANK" evidence="3">
    <location>
        <begin position="141"/>
        <end position="174"/>
    </location>
</feature>
<feature type="repeat" description="ANK" evidence="3">
    <location>
        <begin position="175"/>
        <end position="200"/>
    </location>
</feature>
<dbReference type="SUPFAM" id="SSF48403">
    <property type="entry name" value="Ankyrin repeat"/>
    <property type="match status" value="1"/>
</dbReference>